<dbReference type="InterPro" id="IPR037171">
    <property type="entry name" value="NagB/RpiA_transferase-like"/>
</dbReference>
<dbReference type="InterPro" id="IPR003741">
    <property type="entry name" value="LUD_dom"/>
</dbReference>
<accession>A0A2W7NKI6</accession>
<feature type="domain" description="LUD" evidence="1">
    <location>
        <begin position="41"/>
        <end position="204"/>
    </location>
</feature>
<evidence type="ECO:0000313" key="3">
    <source>
        <dbReference type="Proteomes" id="UP000249239"/>
    </source>
</evidence>
<dbReference type="Pfam" id="PF02589">
    <property type="entry name" value="LUD_dom"/>
    <property type="match status" value="1"/>
</dbReference>
<dbReference type="AlphaFoldDB" id="A0A2W7NKI6"/>
<dbReference type="PANTHER" id="PTHR43682">
    <property type="entry name" value="LACTATE UTILIZATION PROTEIN C"/>
    <property type="match status" value="1"/>
</dbReference>
<dbReference type="PANTHER" id="PTHR43682:SF1">
    <property type="entry name" value="LACTATE UTILIZATION PROTEIN C"/>
    <property type="match status" value="1"/>
</dbReference>
<organism evidence="2 3">
    <name type="scientific">Breznakibacter xylanolyticus</name>
    <dbReference type="NCBI Taxonomy" id="990"/>
    <lineage>
        <taxon>Bacteria</taxon>
        <taxon>Pseudomonadati</taxon>
        <taxon>Bacteroidota</taxon>
        <taxon>Bacteroidia</taxon>
        <taxon>Marinilabiliales</taxon>
        <taxon>Marinilabiliaceae</taxon>
        <taxon>Breznakibacter</taxon>
    </lineage>
</organism>
<evidence type="ECO:0000259" key="1">
    <source>
        <dbReference type="Pfam" id="PF02589"/>
    </source>
</evidence>
<name>A0A2W7NKI6_9BACT</name>
<keyword evidence="3" id="KW-1185">Reference proteome</keyword>
<proteinExistence type="predicted"/>
<dbReference type="SUPFAM" id="SSF100950">
    <property type="entry name" value="NagB/RpiA/CoA transferase-like"/>
    <property type="match status" value="1"/>
</dbReference>
<gene>
    <name evidence="2" type="ORF">LX69_03045</name>
</gene>
<dbReference type="RefSeq" id="WP_111446855.1">
    <property type="nucleotide sequence ID" value="NZ_QKZK01000036.1"/>
</dbReference>
<protein>
    <submittedName>
        <fullName evidence="2">L-lactate dehydrogenase complex protein LldG</fullName>
    </submittedName>
</protein>
<reference evidence="2 3" key="1">
    <citation type="submission" date="2018-06" db="EMBL/GenBank/DDBJ databases">
        <title>Genomic Encyclopedia of Archaeal and Bacterial Type Strains, Phase II (KMG-II): from individual species to whole genera.</title>
        <authorList>
            <person name="Goeker M."/>
        </authorList>
    </citation>
    <scope>NUCLEOTIDE SEQUENCE [LARGE SCALE GENOMIC DNA]</scope>
    <source>
        <strain evidence="2 3">DSM 6779</strain>
    </source>
</reference>
<comment type="caution">
    <text evidence="2">The sequence shown here is derived from an EMBL/GenBank/DDBJ whole genome shotgun (WGS) entry which is preliminary data.</text>
</comment>
<evidence type="ECO:0000313" key="2">
    <source>
        <dbReference type="EMBL" id="PZX11812.1"/>
    </source>
</evidence>
<dbReference type="Gene3D" id="3.40.50.10420">
    <property type="entry name" value="NagB/RpiA/CoA transferase-like"/>
    <property type="match status" value="1"/>
</dbReference>
<sequence length="208" mass="22776">MNAREIILNKLRAARDARGPVAFPEPEWDTDVFPKPDNLVETFVTELTTIQGQVLTGNSPDELLEKLAAFMKERQIDILFCKDSQLKATLNGSIVHTDAPEAWLDMKAAITRCEALVARTGGVVVSSAHESGRGLNVFPPIHIVWANASQLVPFPDDAIEVMLQRYGHTIPSQVSFITGPSRTADIEKTLVMGAHGPKELLVLLNLQA</sequence>
<dbReference type="Proteomes" id="UP000249239">
    <property type="component" value="Unassembled WGS sequence"/>
</dbReference>
<dbReference type="OrthoDB" id="9794157at2"/>
<dbReference type="InterPro" id="IPR024185">
    <property type="entry name" value="FTHF_cligase-like_sf"/>
</dbReference>
<dbReference type="EMBL" id="QKZK01000036">
    <property type="protein sequence ID" value="PZX11812.1"/>
    <property type="molecule type" value="Genomic_DNA"/>
</dbReference>